<organism evidence="4">
    <name type="scientific">Nippostrongylus brasiliensis</name>
    <name type="common">Rat hookworm</name>
    <dbReference type="NCBI Taxonomy" id="27835"/>
    <lineage>
        <taxon>Eukaryota</taxon>
        <taxon>Metazoa</taxon>
        <taxon>Ecdysozoa</taxon>
        <taxon>Nematoda</taxon>
        <taxon>Chromadorea</taxon>
        <taxon>Rhabditida</taxon>
        <taxon>Rhabditina</taxon>
        <taxon>Rhabditomorpha</taxon>
        <taxon>Strongyloidea</taxon>
        <taxon>Heligmosomidae</taxon>
        <taxon>Nippostrongylus</taxon>
    </lineage>
</organism>
<protein>
    <submittedName>
        <fullName evidence="2 4">Uncharacterized protein</fullName>
    </submittedName>
</protein>
<evidence type="ECO:0000256" key="1">
    <source>
        <dbReference type="SAM" id="MobiDB-lite"/>
    </source>
</evidence>
<dbReference type="EMBL" id="UYSL01012509">
    <property type="protein sequence ID" value="VDL68924.1"/>
    <property type="molecule type" value="Genomic_DNA"/>
</dbReference>
<gene>
    <name evidence="2" type="ORF">NBR_LOCUS5335</name>
</gene>
<keyword evidence="3" id="KW-1185">Reference proteome</keyword>
<dbReference type="AlphaFoldDB" id="A0A0N4XS35"/>
<evidence type="ECO:0000313" key="4">
    <source>
        <dbReference type="WBParaSite" id="NBR_0000533701-mRNA-1"/>
    </source>
</evidence>
<dbReference type="WBParaSite" id="NBR_0000533701-mRNA-1">
    <property type="protein sequence ID" value="NBR_0000533701-mRNA-1"/>
    <property type="gene ID" value="NBR_0000533701"/>
</dbReference>
<sequence length="49" mass="5486">MHSDRSRLLVPVRDALQEPIGLRRCVAHPTGAARRRPPARRASLHSYTG</sequence>
<accession>A0A0N4XS35</accession>
<proteinExistence type="predicted"/>
<name>A0A0N4XS35_NIPBR</name>
<dbReference type="Proteomes" id="UP000271162">
    <property type="component" value="Unassembled WGS sequence"/>
</dbReference>
<evidence type="ECO:0000313" key="2">
    <source>
        <dbReference type="EMBL" id="VDL68924.1"/>
    </source>
</evidence>
<reference evidence="4" key="1">
    <citation type="submission" date="2017-02" db="UniProtKB">
        <authorList>
            <consortium name="WormBaseParasite"/>
        </authorList>
    </citation>
    <scope>IDENTIFICATION</scope>
</reference>
<feature type="compositionally biased region" description="Basic residues" evidence="1">
    <location>
        <begin position="33"/>
        <end position="43"/>
    </location>
</feature>
<evidence type="ECO:0000313" key="3">
    <source>
        <dbReference type="Proteomes" id="UP000271162"/>
    </source>
</evidence>
<reference evidence="2 3" key="2">
    <citation type="submission" date="2018-11" db="EMBL/GenBank/DDBJ databases">
        <authorList>
            <consortium name="Pathogen Informatics"/>
        </authorList>
    </citation>
    <scope>NUCLEOTIDE SEQUENCE [LARGE SCALE GENOMIC DNA]</scope>
</reference>
<feature type="region of interest" description="Disordered" evidence="1">
    <location>
        <begin position="27"/>
        <end position="49"/>
    </location>
</feature>